<evidence type="ECO:0000256" key="2">
    <source>
        <dbReference type="ARBA" id="ARBA00008033"/>
    </source>
</evidence>
<proteinExistence type="inferred from homology"/>
<dbReference type="STRING" id="348802.A0A0D2BPA0"/>
<feature type="region of interest" description="Disordered" evidence="10">
    <location>
        <begin position="88"/>
        <end position="186"/>
    </location>
</feature>
<dbReference type="GO" id="GO:0006364">
    <property type="term" value="P:rRNA processing"/>
    <property type="evidence" value="ECO:0007669"/>
    <property type="project" value="UniProtKB-KW"/>
</dbReference>
<protein>
    <recommendedName>
        <fullName evidence="3">Multiple RNA-binding domain-containing protein 1</fullName>
    </recommendedName>
</protein>
<feature type="domain" description="RRM" evidence="11">
    <location>
        <begin position="12"/>
        <end position="84"/>
    </location>
</feature>
<evidence type="ECO:0000256" key="3">
    <source>
        <dbReference type="ARBA" id="ARBA00013428"/>
    </source>
</evidence>
<dbReference type="AlphaFoldDB" id="A0A0D2BPA0"/>
<dbReference type="CDD" id="cd12320">
    <property type="entry name" value="RRM6_RBM19_RRM5_MRD1"/>
    <property type="match status" value="1"/>
</dbReference>
<dbReference type="FunFam" id="3.30.70.330:FF:000247">
    <property type="entry name" value="Multiple RNA-binding domain-containing protein 1"/>
    <property type="match status" value="1"/>
</dbReference>
<feature type="domain" description="RRM" evidence="11">
    <location>
        <begin position="538"/>
        <end position="621"/>
    </location>
</feature>
<dbReference type="HOGENOM" id="CLU_008479_0_0_1"/>
<accession>A0A0D2BPA0</accession>
<dbReference type="InterPro" id="IPR051945">
    <property type="entry name" value="RRM_MRD1_RNA_proc_ribogen"/>
</dbReference>
<sequence length="767" mass="85118">MTATETEEPPVTRVYVSGLPPSMTSEQLRLHFQGEYPVTDAHVIADRRIGFVGFSSHEDAKNAVRYFNKSFIRMSKISVTLARPIEVKRDGRGQAAPVSQRSLRQRPENGESQDDTSRKRKRETDDSGRENVDFQRSNGVQKPRTQGESKEDGDSPQRVEKDQKTGEASVEATEETTAEVVTQSDTDWLRGKTSRVLDLIEDDSAARQRPAREAVRISPVADVSAKAPEGEGATDVERQELSEQTARVSVPNARLFVRNLPFDTREEDLRAAFSSYGRISEIHLVTDTRKSIGKGLGYVQYVEPQDAETALFELDGKDFRGRLMHVLPASDKKTQNLSEFELSKLPLKKQKAIKRKTEASKATFSWNSLYMNPDAVLASVAGRLGVSKADLLDPASADAAVKQAHAETSVIKETKDYLRSHGVNIDAFKTQSRDDRTILLKNFSFGTTAEELSEMLRQYGTVERLVFPTTGTMAVAQYSEPNSATLALKQLAYRNLRGSVLYLEKAPRGLWEGGKDVANSDNPVFVEDTNGDAPGTTATVFVRNLNFATTTARLVEAFAPLPGFLSARVKTRTDTKRPGEVLSMGFGFVEFRSKAQAEAAASTMNGRRLDGHELLAQLSQKSTDLAEERRKEDIAKKVHANKTKIIVKNLPFEATKKDVRALFGAYGQLRTIRMPKKFDSTARGFAFAEFVTAKEAENAIEALSNTHLLGRRLVLDFAEGEIVDPEAEIRAMEKKVQGHQISLTHHKMTGSARKKFNVDARDDVEPL</sequence>
<feature type="compositionally biased region" description="Polar residues" evidence="10">
    <location>
        <begin position="134"/>
        <end position="144"/>
    </location>
</feature>
<dbReference type="SUPFAM" id="SSF54928">
    <property type="entry name" value="RNA-binding domain, RBD"/>
    <property type="match status" value="5"/>
</dbReference>
<dbReference type="Proteomes" id="UP000054342">
    <property type="component" value="Unassembled WGS sequence"/>
</dbReference>
<dbReference type="InterPro" id="IPR012677">
    <property type="entry name" value="Nucleotide-bd_a/b_plait_sf"/>
</dbReference>
<evidence type="ECO:0000313" key="12">
    <source>
        <dbReference type="EMBL" id="KIW54386.1"/>
    </source>
</evidence>
<name>A0A0D2BPA0_9EURO</name>
<dbReference type="GO" id="GO:0003729">
    <property type="term" value="F:mRNA binding"/>
    <property type="evidence" value="ECO:0007669"/>
    <property type="project" value="TreeGrafter"/>
</dbReference>
<dbReference type="GO" id="GO:1990904">
    <property type="term" value="C:ribonucleoprotein complex"/>
    <property type="evidence" value="ECO:0007669"/>
    <property type="project" value="UniProtKB-KW"/>
</dbReference>
<dbReference type="Gene3D" id="3.30.70.330">
    <property type="match status" value="5"/>
</dbReference>
<dbReference type="SMART" id="SM00360">
    <property type="entry name" value="RRM"/>
    <property type="match status" value="5"/>
</dbReference>
<gene>
    <name evidence="12" type="ORF">PV05_06746</name>
</gene>
<organism evidence="12 13">
    <name type="scientific">Exophiala xenobiotica</name>
    <dbReference type="NCBI Taxonomy" id="348802"/>
    <lineage>
        <taxon>Eukaryota</taxon>
        <taxon>Fungi</taxon>
        <taxon>Dikarya</taxon>
        <taxon>Ascomycota</taxon>
        <taxon>Pezizomycotina</taxon>
        <taxon>Eurotiomycetes</taxon>
        <taxon>Chaetothyriomycetidae</taxon>
        <taxon>Chaetothyriales</taxon>
        <taxon>Herpotrichiellaceae</taxon>
        <taxon>Exophiala</taxon>
    </lineage>
</organism>
<evidence type="ECO:0000313" key="13">
    <source>
        <dbReference type="Proteomes" id="UP000054342"/>
    </source>
</evidence>
<comment type="subcellular location">
    <subcellularLocation>
        <location evidence="1">Nucleus</location>
    </subcellularLocation>
</comment>
<dbReference type="InterPro" id="IPR035979">
    <property type="entry name" value="RBD_domain_sf"/>
</dbReference>
<keyword evidence="4" id="KW-0698">rRNA processing</keyword>
<keyword evidence="13" id="KW-1185">Reference proteome</keyword>
<feature type="domain" description="RRM" evidence="11">
    <location>
        <begin position="643"/>
        <end position="720"/>
    </location>
</feature>
<feature type="domain" description="RRM" evidence="11">
    <location>
        <begin position="436"/>
        <end position="508"/>
    </location>
</feature>
<dbReference type="InterPro" id="IPR000504">
    <property type="entry name" value="RRM_dom"/>
</dbReference>
<evidence type="ECO:0000256" key="9">
    <source>
        <dbReference type="PROSITE-ProRule" id="PRU00176"/>
    </source>
</evidence>
<evidence type="ECO:0000256" key="4">
    <source>
        <dbReference type="ARBA" id="ARBA00022552"/>
    </source>
</evidence>
<evidence type="ECO:0000259" key="11">
    <source>
        <dbReference type="PROSITE" id="PS50102"/>
    </source>
</evidence>
<evidence type="ECO:0000256" key="8">
    <source>
        <dbReference type="ARBA" id="ARBA00023274"/>
    </source>
</evidence>
<keyword evidence="7" id="KW-0539">Nucleus</keyword>
<keyword evidence="6 9" id="KW-0694">RNA-binding</keyword>
<feature type="region of interest" description="Disordered" evidence="10">
    <location>
        <begin position="221"/>
        <end position="245"/>
    </location>
</feature>
<dbReference type="Pfam" id="PF00076">
    <property type="entry name" value="RRM_1"/>
    <property type="match status" value="5"/>
</dbReference>
<evidence type="ECO:0000256" key="1">
    <source>
        <dbReference type="ARBA" id="ARBA00004123"/>
    </source>
</evidence>
<reference evidence="12 13" key="1">
    <citation type="submission" date="2015-01" db="EMBL/GenBank/DDBJ databases">
        <title>The Genome Sequence of Exophiala xenobiotica CBS118157.</title>
        <authorList>
            <consortium name="The Broad Institute Genomics Platform"/>
            <person name="Cuomo C."/>
            <person name="de Hoog S."/>
            <person name="Gorbushina A."/>
            <person name="Stielow B."/>
            <person name="Teixiera M."/>
            <person name="Abouelleil A."/>
            <person name="Chapman S.B."/>
            <person name="Priest M."/>
            <person name="Young S.K."/>
            <person name="Wortman J."/>
            <person name="Nusbaum C."/>
            <person name="Birren B."/>
        </authorList>
    </citation>
    <scope>NUCLEOTIDE SEQUENCE [LARGE SCALE GENOMIC DNA]</scope>
    <source>
        <strain evidence="12 13">CBS 118157</strain>
    </source>
</reference>
<keyword evidence="8" id="KW-0687">Ribonucleoprotein</keyword>
<dbReference type="EMBL" id="KN847320">
    <property type="protein sequence ID" value="KIW54386.1"/>
    <property type="molecule type" value="Genomic_DNA"/>
</dbReference>
<evidence type="ECO:0000256" key="7">
    <source>
        <dbReference type="ARBA" id="ARBA00023242"/>
    </source>
</evidence>
<dbReference type="GeneID" id="25328654"/>
<dbReference type="PROSITE" id="PS50102">
    <property type="entry name" value="RRM"/>
    <property type="match status" value="5"/>
</dbReference>
<evidence type="ECO:0000256" key="10">
    <source>
        <dbReference type="SAM" id="MobiDB-lite"/>
    </source>
</evidence>
<comment type="similarity">
    <text evidence="2">Belongs to the RRM MRD1 family.</text>
</comment>
<dbReference type="GO" id="GO:0005634">
    <property type="term" value="C:nucleus"/>
    <property type="evidence" value="ECO:0007669"/>
    <property type="project" value="UniProtKB-SubCell"/>
</dbReference>
<keyword evidence="5" id="KW-0677">Repeat</keyword>
<evidence type="ECO:0000256" key="6">
    <source>
        <dbReference type="ARBA" id="ARBA00022884"/>
    </source>
</evidence>
<feature type="compositionally biased region" description="Basic and acidic residues" evidence="10">
    <location>
        <begin position="145"/>
        <end position="165"/>
    </location>
</feature>
<feature type="compositionally biased region" description="Basic and acidic residues" evidence="10">
    <location>
        <begin position="122"/>
        <end position="133"/>
    </location>
</feature>
<feature type="domain" description="RRM" evidence="11">
    <location>
        <begin position="253"/>
        <end position="331"/>
    </location>
</feature>
<dbReference type="PANTHER" id="PTHR48039">
    <property type="entry name" value="RNA-BINDING MOTIF PROTEIN 14B"/>
    <property type="match status" value="1"/>
</dbReference>
<dbReference type="RefSeq" id="XP_013314970.1">
    <property type="nucleotide sequence ID" value="XM_013459516.1"/>
</dbReference>
<dbReference type="PANTHER" id="PTHR48039:SF5">
    <property type="entry name" value="RNA-BINDING PROTEIN 28"/>
    <property type="match status" value="1"/>
</dbReference>
<dbReference type="OrthoDB" id="439639at2759"/>
<evidence type="ECO:0000256" key="5">
    <source>
        <dbReference type="ARBA" id="ARBA00022737"/>
    </source>
</evidence>